<evidence type="ECO:0000313" key="3">
    <source>
        <dbReference type="Proteomes" id="UP001632037"/>
    </source>
</evidence>
<feature type="compositionally biased region" description="Polar residues" evidence="1">
    <location>
        <begin position="143"/>
        <end position="152"/>
    </location>
</feature>
<reference evidence="2 3" key="1">
    <citation type="submission" date="2024-09" db="EMBL/GenBank/DDBJ databases">
        <title>Genome sequencing and assembly of Phytophthora oleae, isolate VK10A, causative agent of rot of olive drupes.</title>
        <authorList>
            <person name="Conti Taguali S."/>
            <person name="Riolo M."/>
            <person name="La Spada F."/>
            <person name="Cacciola S.O."/>
            <person name="Dionisio G."/>
        </authorList>
    </citation>
    <scope>NUCLEOTIDE SEQUENCE [LARGE SCALE GENOMIC DNA]</scope>
    <source>
        <strain evidence="2 3">VK10A</strain>
    </source>
</reference>
<accession>A0ABD3G3K9</accession>
<feature type="compositionally biased region" description="Basic and acidic residues" evidence="1">
    <location>
        <begin position="156"/>
        <end position="168"/>
    </location>
</feature>
<gene>
    <name evidence="2" type="ORF">V7S43_001856</name>
</gene>
<feature type="region of interest" description="Disordered" evidence="1">
    <location>
        <begin position="139"/>
        <end position="168"/>
    </location>
</feature>
<dbReference type="EMBL" id="JBIMZQ010000003">
    <property type="protein sequence ID" value="KAL3672560.1"/>
    <property type="molecule type" value="Genomic_DNA"/>
</dbReference>
<sequence>MEQQLEAVYESVLVHLPAQELHRSCNGVLQEEFASVVATVDHLVEAFAKLEEVYDAVSRLQRGHKSTGGCSASLMEATARLIALQQELEQRVAALARQMAVERLSERKRKREEAVGGPQPSPKVQAKVADMNVSEANGRCEFSSKNASEASVSSKSDGDSGDDKDKGDTEATMMKKVAEQNALAAVSKIRNEAISTDASATTGGSRATSTGYSATALKIIVDDVNQLSHEDRAFVVPDVVTALKQSVEDDIEMTQASAVAGSLDVMIQWWARKCESQVRHLQVYREYAAALKAYVARLPPSKPKMHIERQLDALTSSVNAARSVRKQSAVNTRAQSPPTFNFSKLAGALERQPFAKRQTHLVWLLVAFKKDTISRINDKGERRVLKPMSKVFRWMFQYLREPYHVNACWVLVEAAQQASSRICGASANKSVIGLLDRMSAALTGPSSRETHKFLDDIHDQATNVLNRLKECKHIHVPDIEVNKLLVVVNELVEHTAYEWDARQDLTTQECVKELKNIVVKTSQRKPQCSRELLGAIAKWKIDAPPRS</sequence>
<evidence type="ECO:0000313" key="2">
    <source>
        <dbReference type="EMBL" id="KAL3672560.1"/>
    </source>
</evidence>
<feature type="region of interest" description="Disordered" evidence="1">
    <location>
        <begin position="105"/>
        <end position="126"/>
    </location>
</feature>
<protein>
    <submittedName>
        <fullName evidence="2">Uncharacterized protein</fullName>
    </submittedName>
</protein>
<dbReference type="Proteomes" id="UP001632037">
    <property type="component" value="Unassembled WGS sequence"/>
</dbReference>
<keyword evidence="3" id="KW-1185">Reference proteome</keyword>
<comment type="caution">
    <text evidence="2">The sequence shown here is derived from an EMBL/GenBank/DDBJ whole genome shotgun (WGS) entry which is preliminary data.</text>
</comment>
<evidence type="ECO:0000256" key="1">
    <source>
        <dbReference type="SAM" id="MobiDB-lite"/>
    </source>
</evidence>
<dbReference type="AlphaFoldDB" id="A0ABD3G3K9"/>
<organism evidence="2 3">
    <name type="scientific">Phytophthora oleae</name>
    <dbReference type="NCBI Taxonomy" id="2107226"/>
    <lineage>
        <taxon>Eukaryota</taxon>
        <taxon>Sar</taxon>
        <taxon>Stramenopiles</taxon>
        <taxon>Oomycota</taxon>
        <taxon>Peronosporomycetes</taxon>
        <taxon>Peronosporales</taxon>
        <taxon>Peronosporaceae</taxon>
        <taxon>Phytophthora</taxon>
    </lineage>
</organism>
<proteinExistence type="predicted"/>
<name>A0ABD3G3K9_9STRA</name>